<evidence type="ECO:0000313" key="2">
    <source>
        <dbReference type="Proteomes" id="UP000008084"/>
    </source>
</evidence>
<dbReference type="KEGG" id="yey:Y11_17581"/>
<accession>A0A0H3NMW6</accession>
<reference evidence="1 2" key="1">
    <citation type="journal article" date="2011" name="J. Bacteriol.">
        <title>Complete genome sequence of Yersinia enterocolitica subsp. palearctica serogroup O:3.</title>
        <authorList>
            <person name="Batzilla J."/>
            <person name="Hoper D."/>
            <person name="Antonenka U."/>
            <person name="Heesemann J."/>
            <person name="Rakin A."/>
        </authorList>
    </citation>
    <scope>NUCLEOTIDE SEQUENCE [LARGE SCALE GENOMIC DNA]</scope>
    <source>
        <strain evidence="2">DSM 13030 / CIP 106945 / Y11</strain>
    </source>
</reference>
<dbReference type="AlphaFoldDB" id="A0A0H3NMW6"/>
<proteinExistence type="predicted"/>
<name>A0A0H3NMW6_YERE1</name>
<dbReference type="EMBL" id="FR729477">
    <property type="protein sequence ID" value="CBY26423.1"/>
    <property type="molecule type" value="Genomic_DNA"/>
</dbReference>
<organism evidence="1 2">
    <name type="scientific">Yersinia enterocolitica subsp. palearctica serotype O:3 (strain DSM 13030 / CIP 106945 / Y11)</name>
    <dbReference type="NCBI Taxonomy" id="930944"/>
    <lineage>
        <taxon>Bacteria</taxon>
        <taxon>Pseudomonadati</taxon>
        <taxon>Pseudomonadota</taxon>
        <taxon>Gammaproteobacteria</taxon>
        <taxon>Enterobacterales</taxon>
        <taxon>Yersiniaceae</taxon>
        <taxon>Yersinia</taxon>
    </lineage>
</organism>
<sequence length="38" mass="4496">MPHIFQRHKCTAQVSVVCVFFYIKNPIRFADGIFLLQQ</sequence>
<evidence type="ECO:0000313" key="1">
    <source>
        <dbReference type="EMBL" id="CBY26423.1"/>
    </source>
</evidence>
<protein>
    <submittedName>
        <fullName evidence="1">Uncharacterized protein</fullName>
    </submittedName>
</protein>
<gene>
    <name evidence="1" type="ordered locus">Y11_17581</name>
</gene>
<dbReference type="HOGENOM" id="CLU_3335123_0_0_6"/>
<dbReference type="Proteomes" id="UP000008084">
    <property type="component" value="Chromosome"/>
</dbReference>